<comment type="caution">
    <text evidence="2">The sequence shown here is derived from an EMBL/GenBank/DDBJ whole genome shotgun (WGS) entry which is preliminary data.</text>
</comment>
<proteinExistence type="predicted"/>
<dbReference type="Pfam" id="PF02643">
    <property type="entry name" value="DUF192"/>
    <property type="match status" value="1"/>
</dbReference>
<organism evidence="2 3">
    <name type="scientific">Candidatus Yanofskybacteria bacterium GW2011_GWC2_41_9</name>
    <dbReference type="NCBI Taxonomy" id="1619029"/>
    <lineage>
        <taxon>Bacteria</taxon>
        <taxon>Candidatus Yanofskyibacteriota</taxon>
    </lineage>
</organism>
<name>A0A0G0XJ43_9BACT</name>
<evidence type="ECO:0000313" key="3">
    <source>
        <dbReference type="Proteomes" id="UP000033859"/>
    </source>
</evidence>
<keyword evidence="1" id="KW-1133">Transmembrane helix</keyword>
<reference evidence="2 3" key="1">
    <citation type="journal article" date="2015" name="Nature">
        <title>rRNA introns, odd ribosomes, and small enigmatic genomes across a large radiation of phyla.</title>
        <authorList>
            <person name="Brown C.T."/>
            <person name="Hug L.A."/>
            <person name="Thomas B.C."/>
            <person name="Sharon I."/>
            <person name="Castelle C.J."/>
            <person name="Singh A."/>
            <person name="Wilkins M.J."/>
            <person name="Williams K.H."/>
            <person name="Banfield J.F."/>
        </authorList>
    </citation>
    <scope>NUCLEOTIDE SEQUENCE [LARGE SCALE GENOMIC DNA]</scope>
</reference>
<dbReference type="PANTHER" id="PTHR37953:SF1">
    <property type="entry name" value="UPF0127 PROTEIN MJ1496"/>
    <property type="match status" value="1"/>
</dbReference>
<evidence type="ECO:0000256" key="1">
    <source>
        <dbReference type="SAM" id="Phobius"/>
    </source>
</evidence>
<evidence type="ECO:0000313" key="2">
    <source>
        <dbReference type="EMBL" id="KKS24925.1"/>
    </source>
</evidence>
<dbReference type="Proteomes" id="UP000033859">
    <property type="component" value="Unassembled WGS sequence"/>
</dbReference>
<dbReference type="AlphaFoldDB" id="A0A0G0XJ43"/>
<accession>A0A0G0XJ43</accession>
<sequence length="180" mass="19864">MWVLELGICDNEPVLFQARKIISLFLFLGILLASGFVIWTWKSGSFNDDGGLRRPNGFSYEIWEISIGGTMVKAKVADTLAKITKGLGGVKALKEGEGMIFLSSAPESSGFWMKDMFINIDIIWIGRNLTVVDIKKDASPDSFPEVFYPRVPALYVLEVPAGFSEKFGIKTGSEVVFSPN</sequence>
<evidence type="ECO:0008006" key="4">
    <source>
        <dbReference type="Google" id="ProtNLM"/>
    </source>
</evidence>
<dbReference type="InterPro" id="IPR038695">
    <property type="entry name" value="Saro_0823-like_sf"/>
</dbReference>
<dbReference type="InterPro" id="IPR003795">
    <property type="entry name" value="DUF192"/>
</dbReference>
<dbReference type="EMBL" id="LCCE01000052">
    <property type="protein sequence ID" value="KKS24925.1"/>
    <property type="molecule type" value="Genomic_DNA"/>
</dbReference>
<feature type="transmembrane region" description="Helical" evidence="1">
    <location>
        <begin position="21"/>
        <end position="41"/>
    </location>
</feature>
<dbReference type="Gene3D" id="2.60.120.1140">
    <property type="entry name" value="Protein of unknown function DUF192"/>
    <property type="match status" value="1"/>
</dbReference>
<gene>
    <name evidence="2" type="ORF">UU84_C0052G0002</name>
</gene>
<dbReference type="PANTHER" id="PTHR37953">
    <property type="entry name" value="UPF0127 PROTEIN MJ1496"/>
    <property type="match status" value="1"/>
</dbReference>
<keyword evidence="1" id="KW-0472">Membrane</keyword>
<protein>
    <recommendedName>
        <fullName evidence="4">DUF192 domain-containing protein</fullName>
    </recommendedName>
</protein>
<keyword evidence="1" id="KW-0812">Transmembrane</keyword>